<keyword evidence="3 4" id="KW-0949">S-adenosyl-L-methionine</keyword>
<evidence type="ECO:0000256" key="4">
    <source>
        <dbReference type="HAMAP-Rule" id="MF_02126"/>
    </source>
</evidence>
<dbReference type="RefSeq" id="WP_135151251.1">
    <property type="nucleotide sequence ID" value="NZ_SOMN01000005.1"/>
</dbReference>
<dbReference type="NCBIfam" id="TIGR03534">
    <property type="entry name" value="RF_mod_PrmC"/>
    <property type="match status" value="1"/>
</dbReference>
<dbReference type="PROSITE" id="PS00092">
    <property type="entry name" value="N6_MTASE"/>
    <property type="match status" value="1"/>
</dbReference>
<dbReference type="Gene3D" id="1.10.8.10">
    <property type="entry name" value="DNA helicase RuvA subunit, C-terminal domain"/>
    <property type="match status" value="1"/>
</dbReference>
<dbReference type="GO" id="GO:0032259">
    <property type="term" value="P:methylation"/>
    <property type="evidence" value="ECO:0007669"/>
    <property type="project" value="UniProtKB-KW"/>
</dbReference>
<dbReference type="GO" id="GO:0003676">
    <property type="term" value="F:nucleic acid binding"/>
    <property type="evidence" value="ECO:0007669"/>
    <property type="project" value="InterPro"/>
</dbReference>
<keyword evidence="1 4" id="KW-0489">Methyltransferase</keyword>
<comment type="similarity">
    <text evidence="4">Belongs to the protein N5-glutamine methyltransferase family. PrmC subfamily.</text>
</comment>
<dbReference type="Proteomes" id="UP000297900">
    <property type="component" value="Unassembled WGS sequence"/>
</dbReference>
<evidence type="ECO:0000313" key="8">
    <source>
        <dbReference type="Proteomes" id="UP000297900"/>
    </source>
</evidence>
<comment type="function">
    <text evidence="4">Methylates the class 1 translation termination release factors RF1/PrfA and RF2/PrfB on the glutamine residue of the universally conserved GGQ motif.</text>
</comment>
<evidence type="ECO:0000256" key="2">
    <source>
        <dbReference type="ARBA" id="ARBA00022679"/>
    </source>
</evidence>
<dbReference type="PANTHER" id="PTHR18895">
    <property type="entry name" value="HEMK METHYLTRANSFERASE"/>
    <property type="match status" value="1"/>
</dbReference>
<dbReference type="InterPro" id="IPR002052">
    <property type="entry name" value="DNA_methylase_N6_adenine_CS"/>
</dbReference>
<comment type="catalytic activity">
    <reaction evidence="4">
        <text>L-glutaminyl-[peptide chain release factor] + S-adenosyl-L-methionine = N(5)-methyl-L-glutaminyl-[peptide chain release factor] + S-adenosyl-L-homocysteine + H(+)</text>
        <dbReference type="Rhea" id="RHEA:42896"/>
        <dbReference type="Rhea" id="RHEA-COMP:10271"/>
        <dbReference type="Rhea" id="RHEA-COMP:10272"/>
        <dbReference type="ChEBI" id="CHEBI:15378"/>
        <dbReference type="ChEBI" id="CHEBI:30011"/>
        <dbReference type="ChEBI" id="CHEBI:57856"/>
        <dbReference type="ChEBI" id="CHEBI:59789"/>
        <dbReference type="ChEBI" id="CHEBI:61891"/>
        <dbReference type="EC" id="2.1.1.297"/>
    </reaction>
</comment>
<dbReference type="InterPro" id="IPR050320">
    <property type="entry name" value="N5-glutamine_MTase"/>
</dbReference>
<evidence type="ECO:0000256" key="1">
    <source>
        <dbReference type="ARBA" id="ARBA00022603"/>
    </source>
</evidence>
<dbReference type="CDD" id="cd02440">
    <property type="entry name" value="AdoMet_MTases"/>
    <property type="match status" value="1"/>
</dbReference>
<dbReference type="SUPFAM" id="SSF53335">
    <property type="entry name" value="S-adenosyl-L-methionine-dependent methyltransferases"/>
    <property type="match status" value="1"/>
</dbReference>
<dbReference type="GO" id="GO:0102559">
    <property type="term" value="F:peptide chain release factor N(5)-glutamine methyltransferase activity"/>
    <property type="evidence" value="ECO:0007669"/>
    <property type="project" value="UniProtKB-EC"/>
</dbReference>
<organism evidence="7 8">
    <name type="scientific">Cohnella luojiensis</name>
    <dbReference type="NCBI Taxonomy" id="652876"/>
    <lineage>
        <taxon>Bacteria</taxon>
        <taxon>Bacillati</taxon>
        <taxon>Bacillota</taxon>
        <taxon>Bacilli</taxon>
        <taxon>Bacillales</taxon>
        <taxon>Paenibacillaceae</taxon>
        <taxon>Cohnella</taxon>
    </lineage>
</organism>
<sequence length="299" mass="33018">MSLEREPLPSTLGIAWRQGADHLRQAGVEEADADAELLLLYLLGISKAELLRDLRERFPVAKADAWLELLERRVNGVPVQYIIGEQYFFGRAFEVSESVLIPRPETELLAEAVLEVADRLWPDQAAPPVVLDVGTGSGILAVTLAAERPWWRVIASDLSPDAIGMARRNAQKQEVASRITFVKGDLLTPFLAGDEYPSIDVLVSNPPYIPSSDISGLQREVRDHEPRLALDGGEDGLNPYRIMAGQLSLMPVLPRVVAWEVGAGQADDVATLLRDAEVWDEIRFVKDYAGIDRHVIAVK</sequence>
<dbReference type="InterPro" id="IPR019874">
    <property type="entry name" value="RF_methyltr_PrmC"/>
</dbReference>
<dbReference type="EMBL" id="SOMN01000005">
    <property type="protein sequence ID" value="TFE28949.1"/>
    <property type="molecule type" value="Genomic_DNA"/>
</dbReference>
<feature type="domain" description="Methyltransferase" evidence="5">
    <location>
        <begin position="130"/>
        <end position="222"/>
    </location>
</feature>
<dbReference type="PANTHER" id="PTHR18895:SF74">
    <property type="entry name" value="MTRF1L RELEASE FACTOR GLUTAMINE METHYLTRANSFERASE"/>
    <property type="match status" value="1"/>
</dbReference>
<comment type="caution">
    <text evidence="4">Lacks conserved residue(s) required for the propagation of feature annotation.</text>
</comment>
<feature type="binding site" evidence="4">
    <location>
        <begin position="134"/>
        <end position="138"/>
    </location>
    <ligand>
        <name>S-adenosyl-L-methionine</name>
        <dbReference type="ChEBI" id="CHEBI:59789"/>
    </ligand>
</feature>
<dbReference type="NCBIfam" id="TIGR00536">
    <property type="entry name" value="hemK_fam"/>
    <property type="match status" value="1"/>
</dbReference>
<gene>
    <name evidence="4 7" type="primary">prmC</name>
    <name evidence="7" type="ORF">E2980_06025</name>
</gene>
<protein>
    <recommendedName>
        <fullName evidence="4">Release factor glutamine methyltransferase</fullName>
        <shortName evidence="4">RF MTase</shortName>
        <ecNumber evidence="4">2.1.1.297</ecNumber>
    </recommendedName>
    <alternativeName>
        <fullName evidence="4">N5-glutamine methyltransferase PrmC</fullName>
    </alternativeName>
    <alternativeName>
        <fullName evidence="4">Protein-(glutamine-N5) MTase PrmC</fullName>
    </alternativeName>
    <alternativeName>
        <fullName evidence="4">Protein-glutamine N-methyltransferase PrmC</fullName>
    </alternativeName>
</protein>
<dbReference type="Pfam" id="PF17827">
    <property type="entry name" value="PrmC_N"/>
    <property type="match status" value="1"/>
</dbReference>
<dbReference type="Gene3D" id="3.40.50.150">
    <property type="entry name" value="Vaccinia Virus protein VP39"/>
    <property type="match status" value="1"/>
</dbReference>
<dbReference type="InterPro" id="IPR029063">
    <property type="entry name" value="SAM-dependent_MTases_sf"/>
</dbReference>
<dbReference type="InterPro" id="IPR040758">
    <property type="entry name" value="PrmC_N"/>
</dbReference>
<feature type="domain" description="Release factor glutamine methyltransferase N-terminal" evidence="6">
    <location>
        <begin position="15"/>
        <end position="84"/>
    </location>
</feature>
<accession>A0A4Y8M1V8</accession>
<dbReference type="InterPro" id="IPR041698">
    <property type="entry name" value="Methyltransf_25"/>
</dbReference>
<feature type="binding site" evidence="4">
    <location>
        <position position="205"/>
    </location>
    <ligand>
        <name>S-adenosyl-L-methionine</name>
        <dbReference type="ChEBI" id="CHEBI:59789"/>
    </ligand>
</feature>
<feature type="binding site" evidence="4">
    <location>
        <position position="157"/>
    </location>
    <ligand>
        <name>S-adenosyl-L-methionine</name>
        <dbReference type="ChEBI" id="CHEBI:59789"/>
    </ligand>
</feature>
<comment type="caution">
    <text evidence="7">The sequence shown here is derived from an EMBL/GenBank/DDBJ whole genome shotgun (WGS) entry which is preliminary data.</text>
</comment>
<evidence type="ECO:0000259" key="6">
    <source>
        <dbReference type="Pfam" id="PF17827"/>
    </source>
</evidence>
<evidence type="ECO:0000259" key="5">
    <source>
        <dbReference type="Pfam" id="PF13649"/>
    </source>
</evidence>
<dbReference type="Pfam" id="PF13649">
    <property type="entry name" value="Methyltransf_25"/>
    <property type="match status" value="1"/>
</dbReference>
<dbReference type="OrthoDB" id="9800643at2"/>
<dbReference type="AlphaFoldDB" id="A0A4Y8M1V8"/>
<name>A0A4Y8M1V8_9BACL</name>
<dbReference type="EC" id="2.1.1.297" evidence="4"/>
<feature type="binding site" evidence="4">
    <location>
        <begin position="205"/>
        <end position="208"/>
    </location>
    <ligand>
        <name>substrate</name>
    </ligand>
</feature>
<proteinExistence type="inferred from homology"/>
<reference evidence="7 8" key="1">
    <citation type="submission" date="2019-03" db="EMBL/GenBank/DDBJ databases">
        <title>Cohnella endophytica sp. nov., a novel endophytic bacterium isolated from bark of Sonneratia apetala.</title>
        <authorList>
            <person name="Tuo L."/>
        </authorList>
    </citation>
    <scope>NUCLEOTIDE SEQUENCE [LARGE SCALE GENOMIC DNA]</scope>
    <source>
        <strain evidence="7 8">CCTCC AB 208254</strain>
    </source>
</reference>
<evidence type="ECO:0000256" key="3">
    <source>
        <dbReference type="ARBA" id="ARBA00022691"/>
    </source>
</evidence>
<evidence type="ECO:0000313" key="7">
    <source>
        <dbReference type="EMBL" id="TFE28949.1"/>
    </source>
</evidence>
<dbReference type="HAMAP" id="MF_02126">
    <property type="entry name" value="RF_methyltr_PrmC"/>
    <property type="match status" value="1"/>
</dbReference>
<dbReference type="InterPro" id="IPR004556">
    <property type="entry name" value="HemK-like"/>
</dbReference>
<keyword evidence="8" id="KW-1185">Reference proteome</keyword>
<keyword evidence="2 4" id="KW-0808">Transferase</keyword>